<sequence length="245" mass="26953">MIVDFLCEQASSFLERVAAAVADAASNALSGVIEAVRTLFEGDPETRRKVAFSVAMIALSAKMAKADGIVTEKEVNAFKDIFEFPDSEAKNVARLYNLARQDVAGYEAYAERMAALCGCGAPDCPVLTEILDGLFHIAKADGLVHEDELAFLHRIAEIFDITEAGFDRIMARHVIVGEDPYKVLGVPPETDFAEIRKRYRSLVSEHHPDRLIARGVPEEFHGIANERMAALNQAYAAIEKERRAA</sequence>
<dbReference type="InterPro" id="IPR029024">
    <property type="entry name" value="TerB-like"/>
</dbReference>
<evidence type="ECO:0000259" key="1">
    <source>
        <dbReference type="PROSITE" id="PS50076"/>
    </source>
</evidence>
<comment type="caution">
    <text evidence="2">The sequence shown here is derived from an EMBL/GenBank/DDBJ whole genome shotgun (WGS) entry which is preliminary data.</text>
</comment>
<dbReference type="Gene3D" id="1.10.287.110">
    <property type="entry name" value="DnaJ domain"/>
    <property type="match status" value="1"/>
</dbReference>
<evidence type="ECO:0000313" key="2">
    <source>
        <dbReference type="EMBL" id="MET3612093.1"/>
    </source>
</evidence>
<gene>
    <name evidence="2" type="ORF">ABID16_000398</name>
</gene>
<reference evidence="2 3" key="1">
    <citation type="submission" date="2024-06" db="EMBL/GenBank/DDBJ databases">
        <title>Genomic Encyclopedia of Type Strains, Phase IV (KMG-IV): sequencing the most valuable type-strain genomes for metagenomic binning, comparative biology and taxonomic classification.</title>
        <authorList>
            <person name="Goeker M."/>
        </authorList>
    </citation>
    <scope>NUCLEOTIDE SEQUENCE [LARGE SCALE GENOMIC DNA]</scope>
    <source>
        <strain evidence="2 3">DSM 29780</strain>
    </source>
</reference>
<dbReference type="EMBL" id="JBEPMB010000001">
    <property type="protein sequence ID" value="MET3612093.1"/>
    <property type="molecule type" value="Genomic_DNA"/>
</dbReference>
<dbReference type="InterPro" id="IPR036869">
    <property type="entry name" value="J_dom_sf"/>
</dbReference>
<organism evidence="2 3">
    <name type="scientific">Rhizobium aquaticum</name>
    <dbReference type="NCBI Taxonomy" id="1549636"/>
    <lineage>
        <taxon>Bacteria</taxon>
        <taxon>Pseudomonadati</taxon>
        <taxon>Pseudomonadota</taxon>
        <taxon>Alphaproteobacteria</taxon>
        <taxon>Hyphomicrobiales</taxon>
        <taxon>Rhizobiaceae</taxon>
        <taxon>Rhizobium/Agrobacterium group</taxon>
        <taxon>Rhizobium</taxon>
    </lineage>
</organism>
<proteinExistence type="predicted"/>
<dbReference type="InterPro" id="IPR001623">
    <property type="entry name" value="DnaJ_domain"/>
</dbReference>
<dbReference type="SUPFAM" id="SSF46565">
    <property type="entry name" value="Chaperone J-domain"/>
    <property type="match status" value="1"/>
</dbReference>
<dbReference type="SMART" id="SM00271">
    <property type="entry name" value="DnaJ"/>
    <property type="match status" value="1"/>
</dbReference>
<dbReference type="SUPFAM" id="SSF158682">
    <property type="entry name" value="TerB-like"/>
    <property type="match status" value="1"/>
</dbReference>
<dbReference type="RefSeq" id="WP_354554680.1">
    <property type="nucleotide sequence ID" value="NZ_JBEPMB010000001.1"/>
</dbReference>
<evidence type="ECO:0000313" key="3">
    <source>
        <dbReference type="Proteomes" id="UP001549047"/>
    </source>
</evidence>
<dbReference type="Gene3D" id="1.10.3680.10">
    <property type="entry name" value="TerB-like"/>
    <property type="match status" value="1"/>
</dbReference>
<feature type="domain" description="J" evidence="1">
    <location>
        <begin position="179"/>
        <end position="243"/>
    </location>
</feature>
<dbReference type="PRINTS" id="PR00625">
    <property type="entry name" value="JDOMAIN"/>
</dbReference>
<dbReference type="CDD" id="cd06257">
    <property type="entry name" value="DnaJ"/>
    <property type="match status" value="1"/>
</dbReference>
<dbReference type="PROSITE" id="PS50076">
    <property type="entry name" value="DNAJ_2"/>
    <property type="match status" value="1"/>
</dbReference>
<accession>A0ABV2IUQ2</accession>
<protein>
    <submittedName>
        <fullName evidence="2">DnaJ like chaperone protein</fullName>
    </submittedName>
</protein>
<dbReference type="InterPro" id="IPR007791">
    <property type="entry name" value="DjlA_N"/>
</dbReference>
<name>A0ABV2IUQ2_9HYPH</name>
<dbReference type="PANTHER" id="PTHR24074">
    <property type="entry name" value="CO-CHAPERONE PROTEIN DJLA"/>
    <property type="match status" value="1"/>
</dbReference>
<dbReference type="Pfam" id="PF00226">
    <property type="entry name" value="DnaJ"/>
    <property type="match status" value="1"/>
</dbReference>
<dbReference type="InterPro" id="IPR050817">
    <property type="entry name" value="DjlA_DnaK_co-chaperone"/>
</dbReference>
<dbReference type="Pfam" id="PF05099">
    <property type="entry name" value="TerB"/>
    <property type="match status" value="1"/>
</dbReference>
<dbReference type="Proteomes" id="UP001549047">
    <property type="component" value="Unassembled WGS sequence"/>
</dbReference>
<dbReference type="CDD" id="cd07316">
    <property type="entry name" value="terB_like_DjlA"/>
    <property type="match status" value="1"/>
</dbReference>
<keyword evidence="3" id="KW-1185">Reference proteome</keyword>